<dbReference type="RefSeq" id="WP_130614482.1">
    <property type="nucleotide sequence ID" value="NZ_AP019400.1"/>
</dbReference>
<dbReference type="InterPro" id="IPR032287">
    <property type="entry name" value="DUF4838"/>
</dbReference>
<dbReference type="Gene3D" id="2.60.120.260">
    <property type="entry name" value="Galactose-binding domain-like"/>
    <property type="match status" value="1"/>
</dbReference>
<gene>
    <name evidence="1" type="ORF">KCTCHS21_50380</name>
</gene>
<dbReference type="PANTHER" id="PTHR47406:SF2">
    <property type="entry name" value="ALPHA GLUCURONIDASE N-TERMINAL DOMAIN-CONTAINING PROTEIN"/>
    <property type="match status" value="1"/>
</dbReference>
<dbReference type="OrthoDB" id="2481329at2"/>
<dbReference type="Pfam" id="PF16126">
    <property type="entry name" value="DUF4838"/>
    <property type="match status" value="1"/>
</dbReference>
<sequence>MYPLKDDNSLQGINDDLDGAEATLSRLDIEGVKASNGTIIVDLSYVPLLDPLIEDFSVYQAVGDQPPVAVIPNAITWSSQAKKIVLSVPVLLYESLEQEVIYSVSYKKGTTVSGERIKISQGLSIISDGSAKCVIVAPQKEEDARAYAAACKLIKYLKLATGIELTLLPCSFEIPKHLLPVYIGVTGLNNRDVIHRQLQELDGDCFIIDCSVEAITIIGSSGWGTEFGVNEFLEAFAGVRWLLPGTDGEHVPIISRLTVPIGAKVEKPTFFSRTFGSADKSESWNRDNRIYPRIFTNHVMFHLFEPDKYLADHPEWYPTTIKPEMIGGWQPCYSNLETAEKAIELINKYFEENPNAESYSISVNDGGGYCEEDPHHPSYQEKKLNSLGMSHMSDHYFKWVQKVAEEVLAQHPDKYLAALAYHETYDPPSIESNVKLPSNVLVYITDERMNWASSERLQVGHSLTERWLEVAPGASFYDYFYGGPYVLPRPYFHQLADNCRYASEKGIAAFTSESPANFGEGPKMWLAAKLKWDATLDVDALLHDWYVHAVGAEAAPYLVKYYAHWEDFWQRRVYETEWFNSWLMSFPKTNFMSFTDASYLKIVDSSEIVQSRQWLESAVTVAKQYGTSLQGKRAELLLRAFEYYEGSVLTYPGNLEAAGEIQSTDHALNLLDIMVERLTISEKRINLVEEFKSDPILSIHWPPDIYGMLWSSTKSSDVHALAEWVGQEPSTGAVRSRINSIITTASSMYAVHYAKLLLAIADQWETVNHNSSFEQGDGIVADDWWYWLEYGQTSEINLHRSQEKPRTGNYGLKMNGLYWGGPVYEISQISSGYYGMSAYYYVPEFSDTKGTLQIFVYCNDANGQWLHTFGNEDKVVANEGPGWHLADWVGHIPAFIDGVKVEKLTIGLKLTKFKDGEILYLDDIKFFNLG</sequence>
<dbReference type="PANTHER" id="PTHR47406">
    <property type="entry name" value="COAGULATION FACTOR 5/8 TYPE, C-TERMINAL"/>
    <property type="match status" value="1"/>
</dbReference>
<protein>
    <submittedName>
        <fullName evidence="1">Uncharacterized protein</fullName>
    </submittedName>
</protein>
<dbReference type="KEGG" id="cohn:KCTCHS21_50380"/>
<dbReference type="AlphaFoldDB" id="A0A3T1DC15"/>
<organism evidence="1 2">
    <name type="scientific">Cohnella abietis</name>
    <dbReference type="NCBI Taxonomy" id="2507935"/>
    <lineage>
        <taxon>Bacteria</taxon>
        <taxon>Bacillati</taxon>
        <taxon>Bacillota</taxon>
        <taxon>Bacilli</taxon>
        <taxon>Bacillales</taxon>
        <taxon>Paenibacillaceae</taxon>
        <taxon>Cohnella</taxon>
    </lineage>
</organism>
<evidence type="ECO:0000313" key="2">
    <source>
        <dbReference type="Proteomes" id="UP000289856"/>
    </source>
</evidence>
<keyword evidence="2" id="KW-1185">Reference proteome</keyword>
<accession>A0A3T1DC15</accession>
<reference evidence="1 2" key="1">
    <citation type="submission" date="2019-01" db="EMBL/GenBank/DDBJ databases">
        <title>Complete genome sequence of Cohnella hallensis HS21 isolated from Korean fir (Abies koreana) rhizospheric soil.</title>
        <authorList>
            <person name="Jiang L."/>
            <person name="Kang S.W."/>
            <person name="Kim S."/>
            <person name="Jung J."/>
            <person name="Kim C.Y."/>
            <person name="Kim D.H."/>
            <person name="Kim S.W."/>
            <person name="Lee J."/>
        </authorList>
    </citation>
    <scope>NUCLEOTIDE SEQUENCE [LARGE SCALE GENOMIC DNA]</scope>
    <source>
        <strain evidence="1 2">HS21</strain>
    </source>
</reference>
<proteinExistence type="predicted"/>
<dbReference type="Proteomes" id="UP000289856">
    <property type="component" value="Chromosome"/>
</dbReference>
<name>A0A3T1DC15_9BACL</name>
<dbReference type="EMBL" id="AP019400">
    <property type="protein sequence ID" value="BBI35639.1"/>
    <property type="molecule type" value="Genomic_DNA"/>
</dbReference>
<evidence type="ECO:0000313" key="1">
    <source>
        <dbReference type="EMBL" id="BBI35639.1"/>
    </source>
</evidence>